<comment type="similarity">
    <text evidence="1">Belongs to the UPF0065 (bug) family.</text>
</comment>
<dbReference type="EMBL" id="CP123385">
    <property type="protein sequence ID" value="XCC96201.1"/>
    <property type="molecule type" value="Genomic_DNA"/>
</dbReference>
<dbReference type="AlphaFoldDB" id="A0AAU8AQ16"/>
<dbReference type="PANTHER" id="PTHR42928">
    <property type="entry name" value="TRICARBOXYLATE-BINDING PROTEIN"/>
    <property type="match status" value="1"/>
</dbReference>
<feature type="chain" id="PRO_5043661267" evidence="2">
    <location>
        <begin position="22"/>
        <end position="334"/>
    </location>
</feature>
<evidence type="ECO:0000313" key="3">
    <source>
        <dbReference type="EMBL" id="XCC96201.1"/>
    </source>
</evidence>
<dbReference type="PIRSF" id="PIRSF017082">
    <property type="entry name" value="YflP"/>
    <property type="match status" value="1"/>
</dbReference>
<dbReference type="InterPro" id="IPR005064">
    <property type="entry name" value="BUG"/>
</dbReference>
<dbReference type="RefSeq" id="WP_353475067.1">
    <property type="nucleotide sequence ID" value="NZ_CP123385.1"/>
</dbReference>
<dbReference type="InterPro" id="IPR042100">
    <property type="entry name" value="Bug_dom1"/>
</dbReference>
<protein>
    <submittedName>
        <fullName evidence="3">Tripartite tricarboxylate transporter substrate binding protein</fullName>
    </submittedName>
</protein>
<gene>
    <name evidence="3" type="ORF">PVT71_16030</name>
</gene>
<dbReference type="Gene3D" id="3.40.190.10">
    <property type="entry name" value="Periplasmic binding protein-like II"/>
    <property type="match status" value="1"/>
</dbReference>
<evidence type="ECO:0000256" key="2">
    <source>
        <dbReference type="SAM" id="SignalP"/>
    </source>
</evidence>
<dbReference type="PANTHER" id="PTHR42928:SF5">
    <property type="entry name" value="BLR1237 PROTEIN"/>
    <property type="match status" value="1"/>
</dbReference>
<name>A0AAU8AQ16_9RHOB</name>
<evidence type="ECO:0000256" key="1">
    <source>
        <dbReference type="ARBA" id="ARBA00006987"/>
    </source>
</evidence>
<accession>A0AAU8AQ16</accession>
<dbReference type="Pfam" id="PF03401">
    <property type="entry name" value="TctC"/>
    <property type="match status" value="1"/>
</dbReference>
<sequence length="334" mass="34889">MKRFVFGAVSALVLAASAASAQDYPTKEIQGIIQWGAGGSTDTVMRSVTPYAEEVLGGTVVMQNVTGGVGAIALNQVAGQAADGYTLLMGAENPLLYKVMGLGDKDYSDFTPINILARGTAILVANPDAPFDDYAGMMAYIKEHPGELRLGATGPGGLPSVVTAMINTVEGEMDVISVPYDGDGPALTALQGGAIDVMPAVLGAAIEGIRAGNIKALAIFDTEPSAKLPEVPAVTSFNEGYATYLPWGPFFGVFVKKGTPDDVVAKLTEAYAAGAQKEEFKTLMDTRGFTMLSISGAEAEDFLTKWQQSTSWLLQDAGLTKTSPEEFGIARPGN</sequence>
<dbReference type="CDD" id="cd07012">
    <property type="entry name" value="PBP2_Bug_TTT"/>
    <property type="match status" value="1"/>
</dbReference>
<dbReference type="Gene3D" id="3.40.190.150">
    <property type="entry name" value="Bordetella uptake gene, domain 1"/>
    <property type="match status" value="1"/>
</dbReference>
<feature type="signal peptide" evidence="2">
    <location>
        <begin position="1"/>
        <end position="21"/>
    </location>
</feature>
<reference evidence="3" key="1">
    <citation type="submission" date="2023-02" db="EMBL/GenBank/DDBJ databases">
        <title>Description and genomic characterization of Salipiger bruguierae sp. nov., isolated from the sediment of mangrove plant Bruguiera sexangula.</title>
        <authorList>
            <person name="Long M."/>
        </authorList>
    </citation>
    <scope>NUCLEOTIDE SEQUENCE</scope>
    <source>
        <strain evidence="3">H15</strain>
    </source>
</reference>
<keyword evidence="2" id="KW-0732">Signal</keyword>
<proteinExistence type="inferred from homology"/>
<organism evidence="3">
    <name type="scientific">Alloyangia sp. H15</name>
    <dbReference type="NCBI Taxonomy" id="3029062"/>
    <lineage>
        <taxon>Bacteria</taxon>
        <taxon>Pseudomonadati</taxon>
        <taxon>Pseudomonadota</taxon>
        <taxon>Alphaproteobacteria</taxon>
        <taxon>Rhodobacterales</taxon>
        <taxon>Roseobacteraceae</taxon>
        <taxon>Alloyangia</taxon>
    </lineage>
</organism>